<comment type="caution">
    <text evidence="2">The sequence shown here is derived from an EMBL/GenBank/DDBJ whole genome shotgun (WGS) entry which is preliminary data.</text>
</comment>
<dbReference type="Proteomes" id="UP000321578">
    <property type="component" value="Unassembled WGS sequence"/>
</dbReference>
<feature type="transmembrane region" description="Helical" evidence="1">
    <location>
        <begin position="45"/>
        <end position="64"/>
    </location>
</feature>
<evidence type="ECO:0000313" key="3">
    <source>
        <dbReference type="Proteomes" id="UP000321578"/>
    </source>
</evidence>
<sequence>MENQYYKSTSISLIVGALLIIVTMALHPSGGSIEHIIKISKTIKIAHSLAIFSLPIILFGFYGLTIRLLDKWRLSILAFIIISFGLVAAMFAAIFNGLTLPYFLNQYSERLEENIEVLKPITNYSFAINIPLDYIFIVACCLTIMIYSIIILLENKLPKWIGYLGVFIVLFSIIGALTGFIFTSLTGFRIFTFSIAAWILSSGVLLYKSSQ</sequence>
<feature type="transmembrane region" description="Helical" evidence="1">
    <location>
        <begin position="188"/>
        <end position="207"/>
    </location>
</feature>
<organism evidence="2 3">
    <name type="scientific">Subsaximicrobium wynnwilliamsii</name>
    <dbReference type="NCBI Taxonomy" id="291179"/>
    <lineage>
        <taxon>Bacteria</taxon>
        <taxon>Pseudomonadati</taxon>
        <taxon>Bacteroidota</taxon>
        <taxon>Flavobacteriia</taxon>
        <taxon>Flavobacteriales</taxon>
        <taxon>Flavobacteriaceae</taxon>
        <taxon>Subsaximicrobium</taxon>
    </lineage>
</organism>
<evidence type="ECO:0000256" key="1">
    <source>
        <dbReference type="SAM" id="Phobius"/>
    </source>
</evidence>
<feature type="transmembrane region" description="Helical" evidence="1">
    <location>
        <begin position="160"/>
        <end position="182"/>
    </location>
</feature>
<dbReference type="AlphaFoldDB" id="A0A5C6ZMQ1"/>
<feature type="transmembrane region" description="Helical" evidence="1">
    <location>
        <begin position="134"/>
        <end position="153"/>
    </location>
</feature>
<protein>
    <recommendedName>
        <fullName evidence="4">DUF4386 family protein</fullName>
    </recommendedName>
</protein>
<keyword evidence="1" id="KW-0472">Membrane</keyword>
<dbReference type="EMBL" id="VORO01000004">
    <property type="protein sequence ID" value="TXD90213.1"/>
    <property type="molecule type" value="Genomic_DNA"/>
</dbReference>
<evidence type="ECO:0000313" key="2">
    <source>
        <dbReference type="EMBL" id="TXD90213.1"/>
    </source>
</evidence>
<feature type="transmembrane region" description="Helical" evidence="1">
    <location>
        <begin position="12"/>
        <end position="33"/>
    </location>
</feature>
<keyword evidence="3" id="KW-1185">Reference proteome</keyword>
<accession>A0A5C6ZMQ1</accession>
<name>A0A5C6ZMQ1_9FLAO</name>
<dbReference type="OrthoDB" id="1163320at2"/>
<keyword evidence="1" id="KW-0812">Transmembrane</keyword>
<reference evidence="2 3" key="1">
    <citation type="submission" date="2019-08" db="EMBL/GenBank/DDBJ databases">
        <title>Genomes of Subsaximicrobium wynnwilliamsii strains.</title>
        <authorList>
            <person name="Bowman J.P."/>
        </authorList>
    </citation>
    <scope>NUCLEOTIDE SEQUENCE [LARGE SCALE GENOMIC DNA]</scope>
    <source>
        <strain evidence="2 3">2-80-2</strain>
    </source>
</reference>
<keyword evidence="1" id="KW-1133">Transmembrane helix</keyword>
<gene>
    <name evidence="2" type="ORF">ESY86_05590</name>
</gene>
<proteinExistence type="predicted"/>
<dbReference type="RefSeq" id="WP_147085605.1">
    <property type="nucleotide sequence ID" value="NZ_VORM01000004.1"/>
</dbReference>
<evidence type="ECO:0008006" key="4">
    <source>
        <dbReference type="Google" id="ProtNLM"/>
    </source>
</evidence>
<feature type="transmembrane region" description="Helical" evidence="1">
    <location>
        <begin position="76"/>
        <end position="104"/>
    </location>
</feature>